<evidence type="ECO:0000313" key="1">
    <source>
        <dbReference type="EMBL" id="KAH3718575.1"/>
    </source>
</evidence>
<gene>
    <name evidence="1" type="ORF">DPMN_061381</name>
</gene>
<name>A0A9D4C7P3_DREPO</name>
<keyword evidence="2" id="KW-1185">Reference proteome</keyword>
<dbReference type="AlphaFoldDB" id="A0A9D4C7P3"/>
<evidence type="ECO:0000313" key="2">
    <source>
        <dbReference type="Proteomes" id="UP000828390"/>
    </source>
</evidence>
<dbReference type="Proteomes" id="UP000828390">
    <property type="component" value="Unassembled WGS sequence"/>
</dbReference>
<sequence length="65" mass="7398">MPRVSKKKACLLSNSYAKGLTNVMMGKSFGYDSSVVQHSFVRLPEDDYQDRISQLDEVLTFHDVD</sequence>
<accession>A0A9D4C7P3</accession>
<protein>
    <submittedName>
        <fullName evidence="1">Uncharacterized protein</fullName>
    </submittedName>
</protein>
<proteinExistence type="predicted"/>
<organism evidence="1 2">
    <name type="scientific">Dreissena polymorpha</name>
    <name type="common">Zebra mussel</name>
    <name type="synonym">Mytilus polymorpha</name>
    <dbReference type="NCBI Taxonomy" id="45954"/>
    <lineage>
        <taxon>Eukaryota</taxon>
        <taxon>Metazoa</taxon>
        <taxon>Spiralia</taxon>
        <taxon>Lophotrochozoa</taxon>
        <taxon>Mollusca</taxon>
        <taxon>Bivalvia</taxon>
        <taxon>Autobranchia</taxon>
        <taxon>Heteroconchia</taxon>
        <taxon>Euheterodonta</taxon>
        <taxon>Imparidentia</taxon>
        <taxon>Neoheterodontei</taxon>
        <taxon>Myida</taxon>
        <taxon>Dreissenoidea</taxon>
        <taxon>Dreissenidae</taxon>
        <taxon>Dreissena</taxon>
    </lineage>
</organism>
<comment type="caution">
    <text evidence="1">The sequence shown here is derived from an EMBL/GenBank/DDBJ whole genome shotgun (WGS) entry which is preliminary data.</text>
</comment>
<dbReference type="EMBL" id="JAIWYP010000013">
    <property type="protein sequence ID" value="KAH3718575.1"/>
    <property type="molecule type" value="Genomic_DNA"/>
</dbReference>
<reference evidence="1" key="2">
    <citation type="submission" date="2020-11" db="EMBL/GenBank/DDBJ databases">
        <authorList>
            <person name="McCartney M.A."/>
            <person name="Auch B."/>
            <person name="Kono T."/>
            <person name="Mallez S."/>
            <person name="Becker A."/>
            <person name="Gohl D.M."/>
            <person name="Silverstein K.A.T."/>
            <person name="Koren S."/>
            <person name="Bechman K.B."/>
            <person name="Herman A."/>
            <person name="Abrahante J.E."/>
            <person name="Garbe J."/>
        </authorList>
    </citation>
    <scope>NUCLEOTIDE SEQUENCE</scope>
    <source>
        <strain evidence="1">Duluth1</strain>
        <tissue evidence="1">Whole animal</tissue>
    </source>
</reference>
<reference evidence="1" key="1">
    <citation type="journal article" date="2019" name="bioRxiv">
        <title>The Genome of the Zebra Mussel, Dreissena polymorpha: A Resource for Invasive Species Research.</title>
        <authorList>
            <person name="McCartney M.A."/>
            <person name="Auch B."/>
            <person name="Kono T."/>
            <person name="Mallez S."/>
            <person name="Zhang Y."/>
            <person name="Obille A."/>
            <person name="Becker A."/>
            <person name="Abrahante J.E."/>
            <person name="Garbe J."/>
            <person name="Badalamenti J.P."/>
            <person name="Herman A."/>
            <person name="Mangelson H."/>
            <person name="Liachko I."/>
            <person name="Sullivan S."/>
            <person name="Sone E.D."/>
            <person name="Koren S."/>
            <person name="Silverstein K.A.T."/>
            <person name="Beckman K.B."/>
            <person name="Gohl D.M."/>
        </authorList>
    </citation>
    <scope>NUCLEOTIDE SEQUENCE</scope>
    <source>
        <strain evidence="1">Duluth1</strain>
        <tissue evidence="1">Whole animal</tissue>
    </source>
</reference>